<feature type="chain" id="PRO_5044000272" description="SXP/RAL-2 family protein Ani s 5-like cation-binding domain-containing protein" evidence="2">
    <location>
        <begin position="17"/>
        <end position="222"/>
    </location>
</feature>
<keyword evidence="5" id="KW-1185">Reference proteome</keyword>
<organism evidence="4 5">
    <name type="scientific">Pristionchus fissidentatus</name>
    <dbReference type="NCBI Taxonomy" id="1538716"/>
    <lineage>
        <taxon>Eukaryota</taxon>
        <taxon>Metazoa</taxon>
        <taxon>Ecdysozoa</taxon>
        <taxon>Nematoda</taxon>
        <taxon>Chromadorea</taxon>
        <taxon>Rhabditida</taxon>
        <taxon>Rhabditina</taxon>
        <taxon>Diplogasteromorpha</taxon>
        <taxon>Diplogasteroidea</taxon>
        <taxon>Neodiplogasteridae</taxon>
        <taxon>Pristionchus</taxon>
    </lineage>
</organism>
<evidence type="ECO:0000256" key="1">
    <source>
        <dbReference type="SAM" id="MobiDB-lite"/>
    </source>
</evidence>
<dbReference type="Pfam" id="PF02520">
    <property type="entry name" value="ANIS5_cation-bd"/>
    <property type="match status" value="1"/>
</dbReference>
<evidence type="ECO:0000313" key="4">
    <source>
        <dbReference type="EMBL" id="GMT23249.1"/>
    </source>
</evidence>
<evidence type="ECO:0000313" key="5">
    <source>
        <dbReference type="Proteomes" id="UP001432322"/>
    </source>
</evidence>
<name>A0AAV5VXX9_9BILA</name>
<evidence type="ECO:0000259" key="3">
    <source>
        <dbReference type="Pfam" id="PF02520"/>
    </source>
</evidence>
<feature type="non-terminal residue" evidence="4">
    <location>
        <position position="1"/>
    </location>
</feature>
<gene>
    <name evidence="4" type="ORF">PFISCL1PPCAC_14546</name>
</gene>
<dbReference type="InterPro" id="IPR052823">
    <property type="entry name" value="SXP/RAL-2_related"/>
</dbReference>
<dbReference type="EMBL" id="BTSY01000004">
    <property type="protein sequence ID" value="GMT23249.1"/>
    <property type="molecule type" value="Genomic_DNA"/>
</dbReference>
<protein>
    <recommendedName>
        <fullName evidence="3">SXP/RAL-2 family protein Ani s 5-like cation-binding domain-containing protein</fullName>
    </recommendedName>
</protein>
<dbReference type="PANTHER" id="PTHR21593:SF36">
    <property type="entry name" value="DUF148 DOMAIN-CONTAINING PROTEIN-RELATED"/>
    <property type="match status" value="1"/>
</dbReference>
<accession>A0AAV5VXX9</accession>
<proteinExistence type="predicted"/>
<feature type="signal peptide" evidence="2">
    <location>
        <begin position="1"/>
        <end position="16"/>
    </location>
</feature>
<feature type="region of interest" description="Disordered" evidence="1">
    <location>
        <begin position="175"/>
        <end position="222"/>
    </location>
</feature>
<keyword evidence="2" id="KW-0732">Signal</keyword>
<reference evidence="4" key="1">
    <citation type="submission" date="2023-10" db="EMBL/GenBank/DDBJ databases">
        <title>Genome assembly of Pristionchus species.</title>
        <authorList>
            <person name="Yoshida K."/>
            <person name="Sommer R.J."/>
        </authorList>
    </citation>
    <scope>NUCLEOTIDE SEQUENCE</scope>
    <source>
        <strain evidence="4">RS5133</strain>
    </source>
</reference>
<feature type="compositionally biased region" description="Acidic residues" evidence="1">
    <location>
        <begin position="180"/>
        <end position="190"/>
    </location>
</feature>
<comment type="caution">
    <text evidence="4">The sequence shown here is derived from an EMBL/GenBank/DDBJ whole genome shotgun (WGS) entry which is preliminary data.</text>
</comment>
<evidence type="ECO:0000256" key="2">
    <source>
        <dbReference type="SAM" id="SignalP"/>
    </source>
</evidence>
<dbReference type="AlphaFoldDB" id="A0AAV5VXX9"/>
<sequence>LPILLISLVYIASTTAKYPDFESKQDVGDLMESFNGLSDIEGRYHPHHHRHRFPYPPFLRNVTYKARREFFRIVHDFTATKGEIKKRAWEWAIKNHVEAQVKAYHDMIVKFYTEHHKNVNEAIGQLQQAYDKVVEIFKDDSLTRHDTFVKIHDLIVKYPRELRYLLFATRPQPYHHRENEEEEENEDEESGYGPLRSGTERFRGFGTVKQTNGRLTSNRVEK</sequence>
<dbReference type="InterPro" id="IPR003677">
    <property type="entry name" value="ANIS5_cation-bd"/>
</dbReference>
<feature type="compositionally biased region" description="Polar residues" evidence="1">
    <location>
        <begin position="208"/>
        <end position="222"/>
    </location>
</feature>
<feature type="domain" description="SXP/RAL-2 family protein Ani s 5-like cation-binding" evidence="3">
    <location>
        <begin position="66"/>
        <end position="170"/>
    </location>
</feature>
<dbReference type="PANTHER" id="PTHR21593">
    <property type="entry name" value="PRION-LIKE- Q/N-RICH -DOMAIN-BEARING PROTEIN PROTEIN"/>
    <property type="match status" value="1"/>
</dbReference>
<dbReference type="Proteomes" id="UP001432322">
    <property type="component" value="Unassembled WGS sequence"/>
</dbReference>